<dbReference type="GO" id="GO:0005886">
    <property type="term" value="C:plasma membrane"/>
    <property type="evidence" value="ECO:0007669"/>
    <property type="project" value="UniProtKB-SubCell"/>
</dbReference>
<evidence type="ECO:0000256" key="6">
    <source>
        <dbReference type="SAM" id="Phobius"/>
    </source>
</evidence>
<sequence length="370" mass="38999">MTGTLPIKQAATGVALILAIAAPWLLSAYDLNLLARFLALSLTAMGLVLIWGEGGILSLGQGVFFGLGGYALAMHLKLAGLAEGELPDFMIWSGTEALPWWWSLVKSPFAAVAAVLVVPTALGALMAWAIFRRRIGGVYFALITQALALAFATLLVSQQGLTGGFNGLTDYQTLFGFNLNLPSTTLALYFITLALVVAGLLGLRWLLASRYGKLLRASRDGANRMRFLGYDPTPYKVIAFAVAALLTGMSGALFTLHAGVVSPALVGVVPSIEMVIWAAIGGRNSLIGAIAGALLVNFAKDKISTAMPEVWLYGLGALFIAAVTILPQGLAGLFGPDHPFRPGKAGDLFARWRRERAKTASQPIAGEAAL</sequence>
<name>A0A8E1C422_9SPHN</name>
<feature type="transmembrane region" description="Helical" evidence="6">
    <location>
        <begin position="274"/>
        <end position="298"/>
    </location>
</feature>
<comment type="caution">
    <text evidence="7">The sequence shown here is derived from an EMBL/GenBank/DDBJ whole genome shotgun (WGS) entry which is preliminary data.</text>
</comment>
<dbReference type="Proteomes" id="UP000028135">
    <property type="component" value="Unassembled WGS sequence"/>
</dbReference>
<keyword evidence="4 6" id="KW-1133">Transmembrane helix</keyword>
<feature type="transmembrane region" description="Helical" evidence="6">
    <location>
        <begin position="186"/>
        <end position="207"/>
    </location>
</feature>
<comment type="subcellular location">
    <subcellularLocation>
        <location evidence="1">Cell membrane</location>
        <topology evidence="1">Multi-pass membrane protein</topology>
    </subcellularLocation>
</comment>
<organism evidence="7 8">
    <name type="scientific">Sphingobium indicum F2</name>
    <dbReference type="NCBI Taxonomy" id="1450518"/>
    <lineage>
        <taxon>Bacteria</taxon>
        <taxon>Pseudomonadati</taxon>
        <taxon>Pseudomonadota</taxon>
        <taxon>Alphaproteobacteria</taxon>
        <taxon>Sphingomonadales</taxon>
        <taxon>Sphingomonadaceae</taxon>
        <taxon>Sphingobium</taxon>
    </lineage>
</organism>
<evidence type="ECO:0000256" key="4">
    <source>
        <dbReference type="ARBA" id="ARBA00022989"/>
    </source>
</evidence>
<feature type="transmembrane region" description="Helical" evidence="6">
    <location>
        <begin position="33"/>
        <end position="51"/>
    </location>
</feature>
<feature type="transmembrane region" description="Helical" evidence="6">
    <location>
        <begin position="109"/>
        <end position="131"/>
    </location>
</feature>
<dbReference type="InterPro" id="IPR043428">
    <property type="entry name" value="LivM-like"/>
</dbReference>
<protein>
    <submittedName>
        <fullName evidence="7">Urea ABC transporter permease</fullName>
    </submittedName>
</protein>
<evidence type="ECO:0000313" key="7">
    <source>
        <dbReference type="EMBL" id="KER37882.1"/>
    </source>
</evidence>
<dbReference type="GO" id="GO:0015658">
    <property type="term" value="F:branched-chain amino acid transmembrane transporter activity"/>
    <property type="evidence" value="ECO:0007669"/>
    <property type="project" value="InterPro"/>
</dbReference>
<dbReference type="CDD" id="cd06581">
    <property type="entry name" value="TM_PBP1_LivM_like"/>
    <property type="match status" value="1"/>
</dbReference>
<feature type="transmembrane region" description="Helical" evidence="6">
    <location>
        <begin position="234"/>
        <end position="254"/>
    </location>
</feature>
<keyword evidence="2" id="KW-1003">Cell membrane</keyword>
<dbReference type="EMBL" id="JANF02000007">
    <property type="protein sequence ID" value="KER37882.1"/>
    <property type="molecule type" value="Genomic_DNA"/>
</dbReference>
<feature type="transmembrane region" description="Helical" evidence="6">
    <location>
        <begin position="138"/>
        <end position="156"/>
    </location>
</feature>
<reference evidence="7 8" key="1">
    <citation type="submission" date="2014-05" db="EMBL/GenBank/DDBJ databases">
        <title>Genome Announcement of Sphingobium lucknowense F2.</title>
        <authorList>
            <person name="Lal R."/>
            <person name="Negi V."/>
            <person name="Lata P."/>
            <person name="Sangwan N."/>
            <person name="Gupta S.K."/>
            <person name="Rao D.L.N."/>
            <person name="Das S."/>
        </authorList>
    </citation>
    <scope>NUCLEOTIDE SEQUENCE [LARGE SCALE GENOMIC DNA]</scope>
    <source>
        <strain evidence="7 8">F2</strain>
    </source>
</reference>
<proteinExistence type="predicted"/>
<evidence type="ECO:0000256" key="2">
    <source>
        <dbReference type="ARBA" id="ARBA00022475"/>
    </source>
</evidence>
<evidence type="ECO:0000313" key="8">
    <source>
        <dbReference type="Proteomes" id="UP000028135"/>
    </source>
</evidence>
<dbReference type="PANTHER" id="PTHR30482">
    <property type="entry name" value="HIGH-AFFINITY BRANCHED-CHAIN AMINO ACID TRANSPORT SYSTEM PERMEASE"/>
    <property type="match status" value="1"/>
</dbReference>
<dbReference type="AlphaFoldDB" id="A0A8E1C422"/>
<dbReference type="Pfam" id="PF02653">
    <property type="entry name" value="BPD_transp_2"/>
    <property type="match status" value="1"/>
</dbReference>
<keyword evidence="3 6" id="KW-0812">Transmembrane</keyword>
<dbReference type="NCBIfam" id="TIGR03408">
    <property type="entry name" value="urea_trans_UrtC"/>
    <property type="match status" value="1"/>
</dbReference>
<dbReference type="InterPro" id="IPR001851">
    <property type="entry name" value="ABC_transp_permease"/>
</dbReference>
<dbReference type="PANTHER" id="PTHR30482:SF4">
    <property type="entry name" value="SLR1201 PROTEIN"/>
    <property type="match status" value="1"/>
</dbReference>
<feature type="transmembrane region" description="Helical" evidence="6">
    <location>
        <begin position="7"/>
        <end position="27"/>
    </location>
</feature>
<keyword evidence="5 6" id="KW-0472">Membrane</keyword>
<dbReference type="RefSeq" id="WP_020819117.1">
    <property type="nucleotide sequence ID" value="NZ_JANF02000007.1"/>
</dbReference>
<dbReference type="InterPro" id="IPR017778">
    <property type="entry name" value="ABC_transptr_urea_perm_UrtC"/>
</dbReference>
<evidence type="ECO:0000256" key="3">
    <source>
        <dbReference type="ARBA" id="ARBA00022692"/>
    </source>
</evidence>
<evidence type="ECO:0000256" key="1">
    <source>
        <dbReference type="ARBA" id="ARBA00004651"/>
    </source>
</evidence>
<accession>A0A8E1C422</accession>
<evidence type="ECO:0000256" key="5">
    <source>
        <dbReference type="ARBA" id="ARBA00023136"/>
    </source>
</evidence>
<gene>
    <name evidence="7" type="ORF">AL00_03295</name>
</gene>
<feature type="transmembrane region" description="Helical" evidence="6">
    <location>
        <begin position="310"/>
        <end position="334"/>
    </location>
</feature>